<proteinExistence type="predicted"/>
<dbReference type="AlphaFoldDB" id="A0AAV1I5T2"/>
<keyword evidence="4" id="KW-1185">Reference proteome</keyword>
<feature type="region of interest" description="Disordered" evidence="1">
    <location>
        <begin position="274"/>
        <end position="303"/>
    </location>
</feature>
<comment type="caution">
    <text evidence="3">The sequence shown here is derived from an EMBL/GenBank/DDBJ whole genome shotgun (WGS) entry which is preliminary data.</text>
</comment>
<feature type="chain" id="PRO_5043729425" evidence="2">
    <location>
        <begin position="24"/>
        <end position="827"/>
    </location>
</feature>
<feature type="compositionally biased region" description="Low complexity" evidence="1">
    <location>
        <begin position="724"/>
        <end position="737"/>
    </location>
</feature>
<feature type="compositionally biased region" description="Low complexity" evidence="1">
    <location>
        <begin position="801"/>
        <end position="816"/>
    </location>
</feature>
<evidence type="ECO:0000256" key="1">
    <source>
        <dbReference type="SAM" id="MobiDB-lite"/>
    </source>
</evidence>
<feature type="region of interest" description="Disordered" evidence="1">
    <location>
        <begin position="801"/>
        <end position="827"/>
    </location>
</feature>
<sequence>MRGAAQWLTMAVVAALALRNSEAQLLHNIKNFVSNIPTFNSPNNPTFDVQNGRVNVDVPVPDNVKFGTVDQNTGTWQLTDKSLGAGVAVGPQGAQLLTVTPSAGSTQVTQAAALGPNGLTIGPNKVDTETSQAERQAQGNLGIQNLRIGKDGLIINDGSRLNSSVQVDPQGIQLNGNPTGGGESHLYIKPNINLLGQQFGQAAPPKEPNNVQVSYGDGKSTATQQLQGYTNYQLDRSKGTVAQVPNQAPPFMGVNPNGQYRSYAGQASAPANMAASQAGTSQQQGAAQSSAGNSGHAAQAPVTRMQVVQTPTPRRFEYAGDLASGSPQAAAAYARQVGGSVQQAQQTMDQRQDVFDELQAKLNAQNAGRQPLAVAAPPPAIQSRDFQRLAGMSDAGSVGHVTSFVQQSTVPDQAPMPYSGNAPAPMTAQSMGRAPGPGYSFEGEDPSLDLASFLKKEKKHHSPSPGHLGQKTGTASTVLPHHKKNETSLAPEHHHKKNGTSPEPHHHKKNATSMGAAVVGKAHTLDSETSTGAAPAEVTSAAKQEAVNAGSNKSLSAVPAPLYAGGPPPSMMTSPVPQFSGPSSPTDTAAYVHGLLADKSAEVVGDTSSNGLHSWLAVSPASDTDESDSAGMPAPAQAPSQEAAPAAAPAQDFASAAAPAQFKAHPFASIVPMHNLVPEASLMAQTSVPAQGPDASPAEMHPLSAIVPMHVLVPATPYAAEGPAAAHAPSAAQGPAASRQQDLHKAKAIAMSAYRESLAAERAAGPASAPAPAGGPAAAQHQVTLAAKAIAMAAYEAEALASDMGPSPARAPAPASTGLGGRRLLGQ</sequence>
<dbReference type="Proteomes" id="UP001314263">
    <property type="component" value="Unassembled WGS sequence"/>
</dbReference>
<evidence type="ECO:0000313" key="4">
    <source>
        <dbReference type="Proteomes" id="UP001314263"/>
    </source>
</evidence>
<gene>
    <name evidence="3" type="ORF">CVIRNUC_005618</name>
</gene>
<feature type="compositionally biased region" description="Low complexity" evidence="1">
    <location>
        <begin position="274"/>
        <end position="300"/>
    </location>
</feature>
<organism evidence="3 4">
    <name type="scientific">Coccomyxa viridis</name>
    <dbReference type="NCBI Taxonomy" id="1274662"/>
    <lineage>
        <taxon>Eukaryota</taxon>
        <taxon>Viridiplantae</taxon>
        <taxon>Chlorophyta</taxon>
        <taxon>core chlorophytes</taxon>
        <taxon>Trebouxiophyceae</taxon>
        <taxon>Trebouxiophyceae incertae sedis</taxon>
        <taxon>Coccomyxaceae</taxon>
        <taxon>Coccomyxa</taxon>
    </lineage>
</organism>
<accession>A0AAV1I5T2</accession>
<evidence type="ECO:0000313" key="3">
    <source>
        <dbReference type="EMBL" id="CAK0782285.1"/>
    </source>
</evidence>
<feature type="region of interest" description="Disordered" evidence="1">
    <location>
        <begin position="410"/>
        <end position="509"/>
    </location>
</feature>
<feature type="compositionally biased region" description="Low complexity" evidence="1">
    <location>
        <begin position="633"/>
        <end position="652"/>
    </location>
</feature>
<protein>
    <submittedName>
        <fullName evidence="3">Uncharacterized protein</fullName>
    </submittedName>
</protein>
<evidence type="ECO:0000256" key="2">
    <source>
        <dbReference type="SAM" id="SignalP"/>
    </source>
</evidence>
<feature type="compositionally biased region" description="Gly residues" evidence="1">
    <location>
        <begin position="818"/>
        <end position="827"/>
    </location>
</feature>
<dbReference type="EMBL" id="CAUYUE010000007">
    <property type="protein sequence ID" value="CAK0782285.1"/>
    <property type="molecule type" value="Genomic_DNA"/>
</dbReference>
<feature type="signal peptide" evidence="2">
    <location>
        <begin position="1"/>
        <end position="23"/>
    </location>
</feature>
<feature type="region of interest" description="Disordered" evidence="1">
    <location>
        <begin position="620"/>
        <end position="652"/>
    </location>
</feature>
<keyword evidence="2" id="KW-0732">Signal</keyword>
<name>A0AAV1I5T2_9CHLO</name>
<reference evidence="3 4" key="1">
    <citation type="submission" date="2023-10" db="EMBL/GenBank/DDBJ databases">
        <authorList>
            <person name="Maclean D."/>
            <person name="Macfadyen A."/>
        </authorList>
    </citation>
    <scope>NUCLEOTIDE SEQUENCE [LARGE SCALE GENOMIC DNA]</scope>
</reference>
<feature type="region of interest" description="Disordered" evidence="1">
    <location>
        <begin position="724"/>
        <end position="744"/>
    </location>
</feature>